<dbReference type="GO" id="GO:0016878">
    <property type="term" value="F:acid-thiol ligase activity"/>
    <property type="evidence" value="ECO:0007669"/>
    <property type="project" value="UniProtKB-ARBA"/>
</dbReference>
<dbReference type="AlphaFoldDB" id="A0A1V2I6L4"/>
<organism evidence="4 5">
    <name type="scientific">Pseudofrankia asymbiotica</name>
    <dbReference type="NCBI Taxonomy" id="1834516"/>
    <lineage>
        <taxon>Bacteria</taxon>
        <taxon>Bacillati</taxon>
        <taxon>Actinomycetota</taxon>
        <taxon>Actinomycetes</taxon>
        <taxon>Frankiales</taxon>
        <taxon>Frankiaceae</taxon>
        <taxon>Pseudofrankia</taxon>
    </lineage>
</organism>
<dbReference type="PANTHER" id="PTHR43767:SF1">
    <property type="entry name" value="NONRIBOSOMAL PEPTIDE SYNTHASE PES1 (EUROFUNG)-RELATED"/>
    <property type="match status" value="1"/>
</dbReference>
<dbReference type="Pfam" id="PF00501">
    <property type="entry name" value="AMP-binding"/>
    <property type="match status" value="1"/>
</dbReference>
<comment type="caution">
    <text evidence="4">The sequence shown here is derived from an EMBL/GenBank/DDBJ whole genome shotgun (WGS) entry which is preliminary data.</text>
</comment>
<dbReference type="Pfam" id="PF13193">
    <property type="entry name" value="AMP-binding_C"/>
    <property type="match status" value="1"/>
</dbReference>
<gene>
    <name evidence="4" type="ORF">BL253_22660</name>
</gene>
<dbReference type="InterPro" id="IPR000873">
    <property type="entry name" value="AMP-dep_synth/lig_dom"/>
</dbReference>
<feature type="domain" description="AMP-dependent synthetase/ligase" evidence="2">
    <location>
        <begin position="18"/>
        <end position="388"/>
    </location>
</feature>
<accession>A0A1V2I6L4</accession>
<evidence type="ECO:0000259" key="3">
    <source>
        <dbReference type="Pfam" id="PF13193"/>
    </source>
</evidence>
<proteinExistence type="predicted"/>
<sequence>MTDSEWSIPAVLDVVTGAAPDREMLVWNDVRRTYAEARDRTRGLAAFFQRRGLGAARERSELRRWERGQSPVGVLLSNCPEYLEAMIGAYRARAVPFNVNHHYNAREVAALLDQVGAEAVVYHRRLAPLLAAAGLAGGLGGPGGTDVQDGTGQSPDGDRRGKGGGGAPGGRLLVDVDDGSGVAPLPGSIPFEAAVMEAADADLDRLPVPSPDDLYLVCTGGTTGRPKGVLWRQADVYVAAMGGLEGATAGRISAIAASGRGGVWFAAPPLMHGAAQWTAFAALALGATLVLHDDSVPFDARAILTVAEREQVNLMSIVGDAYARPLVDELRARPYDLSAFVRLATGGATTSAALKQTLLDLVPHLTIVDGYGASETGGMAFGSSAKDTGTRQFTLSAGGAVLSADRTRFLRPDDPEVGWTARIGRVPLGYLGDPARTEETFPVIDGVRVTVPGDRAHYEPDGSGRIVMLGRDAMVVNTGGEKVFVEEVEEALRLHPGILDALVVGRPSERFGEEVVALVQLRPGVVLSPGEVREHTARSVARFKAPRAVLLCDRIGRHPTGKADYTWARQAALAAEPAT</sequence>
<dbReference type="STRING" id="1834516.BL253_22660"/>
<dbReference type="InterPro" id="IPR020845">
    <property type="entry name" value="AMP-binding_CS"/>
</dbReference>
<dbReference type="InterPro" id="IPR045851">
    <property type="entry name" value="AMP-bd_C_sf"/>
</dbReference>
<evidence type="ECO:0000313" key="5">
    <source>
        <dbReference type="Proteomes" id="UP000188929"/>
    </source>
</evidence>
<keyword evidence="5" id="KW-1185">Reference proteome</keyword>
<dbReference type="RefSeq" id="WP_076819267.1">
    <property type="nucleotide sequence ID" value="NZ_MOMC01000047.1"/>
</dbReference>
<feature type="domain" description="AMP-binding enzyme C-terminal" evidence="3">
    <location>
        <begin position="487"/>
        <end position="562"/>
    </location>
</feature>
<dbReference type="InterPro" id="IPR025110">
    <property type="entry name" value="AMP-bd_C"/>
</dbReference>
<dbReference type="Proteomes" id="UP000188929">
    <property type="component" value="Unassembled WGS sequence"/>
</dbReference>
<feature type="region of interest" description="Disordered" evidence="1">
    <location>
        <begin position="142"/>
        <end position="170"/>
    </location>
</feature>
<dbReference type="Gene3D" id="3.40.50.12780">
    <property type="entry name" value="N-terminal domain of ligase-like"/>
    <property type="match status" value="1"/>
</dbReference>
<dbReference type="PROSITE" id="PS00455">
    <property type="entry name" value="AMP_BINDING"/>
    <property type="match status" value="1"/>
</dbReference>
<evidence type="ECO:0000313" key="4">
    <source>
        <dbReference type="EMBL" id="ONH27169.1"/>
    </source>
</evidence>
<dbReference type="EMBL" id="MOMC01000047">
    <property type="protein sequence ID" value="ONH27169.1"/>
    <property type="molecule type" value="Genomic_DNA"/>
</dbReference>
<dbReference type="Gene3D" id="3.30.300.30">
    <property type="match status" value="1"/>
</dbReference>
<dbReference type="SUPFAM" id="SSF56801">
    <property type="entry name" value="Acetyl-CoA synthetase-like"/>
    <property type="match status" value="1"/>
</dbReference>
<dbReference type="InterPro" id="IPR042099">
    <property type="entry name" value="ANL_N_sf"/>
</dbReference>
<evidence type="ECO:0000256" key="1">
    <source>
        <dbReference type="SAM" id="MobiDB-lite"/>
    </source>
</evidence>
<protein>
    <submittedName>
        <fullName evidence="4">Acyl-CoA synthetase</fullName>
    </submittedName>
</protein>
<dbReference type="InterPro" id="IPR050237">
    <property type="entry name" value="ATP-dep_AMP-bd_enzyme"/>
</dbReference>
<name>A0A1V2I6L4_9ACTN</name>
<dbReference type="OrthoDB" id="3443462at2"/>
<dbReference type="PANTHER" id="PTHR43767">
    <property type="entry name" value="LONG-CHAIN-FATTY-ACID--COA LIGASE"/>
    <property type="match status" value="1"/>
</dbReference>
<reference evidence="5" key="1">
    <citation type="submission" date="2016-10" db="EMBL/GenBank/DDBJ databases">
        <title>Frankia sp. NRRL B-16386 Genome sequencing.</title>
        <authorList>
            <person name="Ghodhbane-Gtari F."/>
            <person name="Swanson E."/>
            <person name="Gueddou A."/>
            <person name="Hezbri K."/>
            <person name="Ktari K."/>
            <person name="Nouioui I."/>
            <person name="Morris K."/>
            <person name="Simpson S."/>
            <person name="Abebe-Akele F."/>
            <person name="Thomas K."/>
            <person name="Gtari M."/>
            <person name="Tisa L.S."/>
        </authorList>
    </citation>
    <scope>NUCLEOTIDE SEQUENCE [LARGE SCALE GENOMIC DNA]</scope>
    <source>
        <strain evidence="5">NRRL B-16386</strain>
    </source>
</reference>
<evidence type="ECO:0000259" key="2">
    <source>
        <dbReference type="Pfam" id="PF00501"/>
    </source>
</evidence>